<sequence length="621" mass="67119">MVLCALAAVCAGCAVWAPGAFFGVFSLWAGAALFCGVLAAVRRAGVRLGLYHWTVLGGVYLTLAICTCLVVEGRQFVYIWDYANYLLLQYQAEAAFAAGPLAGFGYLFSTLTEDYTSFICLFAEFPFCLTDHTGDSYAVCGLVSVLPSLLAALAGVTVKAGQVLGVDNEQGFYLIGLSAAACFPFLRMAAVLGQPDWLGLVFALVIVVLTLDYRFDAPDLPRCLGVFAAAAALALTRRWYLYFIVGYFLIYSVTVLGGTVRLALQGDGRRAADRLRGFITFAAGSLAAVLVLFRPIVARILAYGYAEHYAVYNTGGLGLEVYNQLFRLGIYLPLMAWGLARFVRRGGGGRGLALGALCTLAVSLALFTRVQNMGSHQTLLLLPGYFLLMLCGAAALADTLGRLRPLKLGYWLFILAFSLPARMSPLTIVPLPEPLYPLLADLPALTEFIRLDNMTRDRTDLDGIRAVADWVDAHCAGGETAYLIPHSMTYCPDTFKNVGLPAQPLADKLDFGFGILGTQPFPTGLFDAKYVLTADPFPWCYEVSNMAAKLNDLFFTISGPYFEPAASFDMGNGTVFTAYRRVVPATRAEAEAYLAAFAAEDAQFPELYGDVIDGWLAAHGL</sequence>
<feature type="transmembrane region" description="Helical" evidence="1">
    <location>
        <begin position="24"/>
        <end position="41"/>
    </location>
</feature>
<keyword evidence="1" id="KW-0812">Transmembrane</keyword>
<dbReference type="EMBL" id="DWXX01000068">
    <property type="protein sequence ID" value="HJB58775.1"/>
    <property type="molecule type" value="Genomic_DNA"/>
</dbReference>
<feature type="transmembrane region" description="Helical" evidence="1">
    <location>
        <begin position="352"/>
        <end position="370"/>
    </location>
</feature>
<dbReference type="Proteomes" id="UP000824211">
    <property type="component" value="Unassembled WGS sequence"/>
</dbReference>
<feature type="transmembrane region" description="Helical" evidence="1">
    <location>
        <begin position="53"/>
        <end position="72"/>
    </location>
</feature>
<feature type="transmembrane region" description="Helical" evidence="1">
    <location>
        <begin position="172"/>
        <end position="191"/>
    </location>
</feature>
<keyword evidence="1" id="KW-1133">Transmembrane helix</keyword>
<keyword evidence="1" id="KW-0472">Membrane</keyword>
<comment type="caution">
    <text evidence="2">The sequence shown here is derived from an EMBL/GenBank/DDBJ whole genome shotgun (WGS) entry which is preliminary data.</text>
</comment>
<feature type="transmembrane region" description="Helical" evidence="1">
    <location>
        <begin position="376"/>
        <end position="396"/>
    </location>
</feature>
<organism evidence="2 3">
    <name type="scientific">Candidatus Faecalibacterium faecipullorum</name>
    <dbReference type="NCBI Taxonomy" id="2838578"/>
    <lineage>
        <taxon>Bacteria</taxon>
        <taxon>Bacillati</taxon>
        <taxon>Bacillota</taxon>
        <taxon>Clostridia</taxon>
        <taxon>Eubacteriales</taxon>
        <taxon>Oscillospiraceae</taxon>
        <taxon>Faecalibacterium</taxon>
    </lineage>
</organism>
<accession>A0A9D2MEN6</accession>
<evidence type="ECO:0000256" key="1">
    <source>
        <dbReference type="SAM" id="Phobius"/>
    </source>
</evidence>
<name>A0A9D2MEN6_9FIRM</name>
<gene>
    <name evidence="2" type="ORF">H9771_03795</name>
</gene>
<feature type="transmembrane region" description="Helical" evidence="1">
    <location>
        <begin position="136"/>
        <end position="160"/>
    </location>
</feature>
<feature type="transmembrane region" description="Helical" evidence="1">
    <location>
        <begin position="242"/>
        <end position="264"/>
    </location>
</feature>
<feature type="transmembrane region" description="Helical" evidence="1">
    <location>
        <begin position="321"/>
        <end position="340"/>
    </location>
</feature>
<feature type="transmembrane region" description="Helical" evidence="1">
    <location>
        <begin position="276"/>
        <end position="301"/>
    </location>
</feature>
<feature type="transmembrane region" description="Helical" evidence="1">
    <location>
        <begin position="408"/>
        <end position="428"/>
    </location>
</feature>
<dbReference type="AlphaFoldDB" id="A0A9D2MEN6"/>
<reference evidence="2" key="1">
    <citation type="journal article" date="2021" name="PeerJ">
        <title>Extensive microbial diversity within the chicken gut microbiome revealed by metagenomics and culture.</title>
        <authorList>
            <person name="Gilroy R."/>
            <person name="Ravi A."/>
            <person name="Getino M."/>
            <person name="Pursley I."/>
            <person name="Horton D.L."/>
            <person name="Alikhan N.F."/>
            <person name="Baker D."/>
            <person name="Gharbi K."/>
            <person name="Hall N."/>
            <person name="Watson M."/>
            <person name="Adriaenssens E.M."/>
            <person name="Foster-Nyarko E."/>
            <person name="Jarju S."/>
            <person name="Secka A."/>
            <person name="Antonio M."/>
            <person name="Oren A."/>
            <person name="Chaudhuri R.R."/>
            <person name="La Ragione R."/>
            <person name="Hildebrand F."/>
            <person name="Pallen M.J."/>
        </authorList>
    </citation>
    <scope>NUCLEOTIDE SEQUENCE</scope>
    <source>
        <strain evidence="2">ChiHjej9B8-13557</strain>
    </source>
</reference>
<reference evidence="2" key="2">
    <citation type="submission" date="2021-04" db="EMBL/GenBank/DDBJ databases">
        <authorList>
            <person name="Gilroy R."/>
        </authorList>
    </citation>
    <scope>NUCLEOTIDE SEQUENCE</scope>
    <source>
        <strain evidence="2">ChiHjej9B8-13557</strain>
    </source>
</reference>
<evidence type="ECO:0000313" key="2">
    <source>
        <dbReference type="EMBL" id="HJB58775.1"/>
    </source>
</evidence>
<evidence type="ECO:0000313" key="3">
    <source>
        <dbReference type="Proteomes" id="UP000824211"/>
    </source>
</evidence>
<protein>
    <submittedName>
        <fullName evidence="2">Uncharacterized protein</fullName>
    </submittedName>
</protein>
<feature type="transmembrane region" description="Helical" evidence="1">
    <location>
        <begin position="197"/>
        <end position="213"/>
    </location>
</feature>
<proteinExistence type="predicted"/>